<dbReference type="CDD" id="cd03811">
    <property type="entry name" value="GT4_GT28_WabH-like"/>
    <property type="match status" value="1"/>
</dbReference>
<dbReference type="RefSeq" id="WP_377509393.1">
    <property type="nucleotide sequence ID" value="NZ_JBHULU010000021.1"/>
</dbReference>
<evidence type="ECO:0000313" key="4">
    <source>
        <dbReference type="Proteomes" id="UP001597544"/>
    </source>
</evidence>
<protein>
    <submittedName>
        <fullName evidence="3">Glycosyltransferase</fullName>
        <ecNumber evidence="3">2.4.-.-</ecNumber>
    </submittedName>
</protein>
<keyword evidence="3" id="KW-0808">Transferase</keyword>
<accession>A0ABW5INJ2</accession>
<dbReference type="Pfam" id="PF13439">
    <property type="entry name" value="Glyco_transf_4"/>
    <property type="match status" value="1"/>
</dbReference>
<reference evidence="4" key="1">
    <citation type="journal article" date="2019" name="Int. J. Syst. Evol. Microbiol.">
        <title>The Global Catalogue of Microorganisms (GCM) 10K type strain sequencing project: providing services to taxonomists for standard genome sequencing and annotation.</title>
        <authorList>
            <consortium name="The Broad Institute Genomics Platform"/>
            <consortium name="The Broad Institute Genome Sequencing Center for Infectious Disease"/>
            <person name="Wu L."/>
            <person name="Ma J."/>
        </authorList>
    </citation>
    <scope>NUCLEOTIDE SEQUENCE [LARGE SCALE GENOMIC DNA]</scope>
    <source>
        <strain evidence="4">KCTC 42498</strain>
    </source>
</reference>
<evidence type="ECO:0000313" key="3">
    <source>
        <dbReference type="EMBL" id="MFD2515182.1"/>
    </source>
</evidence>
<dbReference type="Pfam" id="PF00534">
    <property type="entry name" value="Glycos_transf_1"/>
    <property type="match status" value="1"/>
</dbReference>
<dbReference type="EC" id="2.4.-.-" evidence="3"/>
<proteinExistence type="predicted"/>
<dbReference type="EMBL" id="JBHULU010000021">
    <property type="protein sequence ID" value="MFD2515182.1"/>
    <property type="molecule type" value="Genomic_DNA"/>
</dbReference>
<feature type="domain" description="Glycosyl transferase family 1" evidence="1">
    <location>
        <begin position="191"/>
        <end position="347"/>
    </location>
</feature>
<evidence type="ECO:0000259" key="2">
    <source>
        <dbReference type="Pfam" id="PF13439"/>
    </source>
</evidence>
<organism evidence="3 4">
    <name type="scientific">Pontibacter locisalis</name>
    <dbReference type="NCBI Taxonomy" id="1719035"/>
    <lineage>
        <taxon>Bacteria</taxon>
        <taxon>Pseudomonadati</taxon>
        <taxon>Bacteroidota</taxon>
        <taxon>Cytophagia</taxon>
        <taxon>Cytophagales</taxon>
        <taxon>Hymenobacteraceae</taxon>
        <taxon>Pontibacter</taxon>
    </lineage>
</organism>
<dbReference type="Gene3D" id="3.40.50.2000">
    <property type="entry name" value="Glycogen Phosphorylase B"/>
    <property type="match status" value="2"/>
</dbReference>
<keyword evidence="3" id="KW-0328">Glycosyltransferase</keyword>
<comment type="caution">
    <text evidence="3">The sequence shown here is derived from an EMBL/GenBank/DDBJ whole genome shotgun (WGS) entry which is preliminary data.</text>
</comment>
<dbReference type="PANTHER" id="PTHR12526:SF630">
    <property type="entry name" value="GLYCOSYLTRANSFERASE"/>
    <property type="match status" value="1"/>
</dbReference>
<gene>
    <name evidence="3" type="ORF">ACFSRY_15015</name>
</gene>
<dbReference type="InterPro" id="IPR028098">
    <property type="entry name" value="Glyco_trans_4-like_N"/>
</dbReference>
<sequence length="368" mass="41425">MKIAFFYRRLDQGGIQRVILNSAEYFSRQGHDVSIILMKKEGEYLDIIDPSIKIIPFKSSKKISLYASFKEILLQENFDILFTASPPLNIFAVLSKLMMKTKTKIVISENNNTVSLFGQNRKLTITKLTFFGIPLFYRFADSIVAVSEGISHNLSSLALLPKHKIDTIHNPAYTNQLLTQMNDEVNHPWILDKKEPVIINVARLAKAKNQKLLINAFANVLKKRKVKLLIVGEGPLREVLQEEINRLDLKEHVDLVGFQINPVAWVAKSDLFVLSSDFEGFGVVLVEALATGITVVTTKCNYGPSEVVNNGEFGYLAAVGSEEDLSNKILHALDFPLPKENQIKRAKDFHVDTIMQKYSDLFTSLTAV</sequence>
<dbReference type="SUPFAM" id="SSF53756">
    <property type="entry name" value="UDP-Glycosyltransferase/glycogen phosphorylase"/>
    <property type="match status" value="1"/>
</dbReference>
<dbReference type="GO" id="GO:0016757">
    <property type="term" value="F:glycosyltransferase activity"/>
    <property type="evidence" value="ECO:0007669"/>
    <property type="project" value="UniProtKB-KW"/>
</dbReference>
<keyword evidence="4" id="KW-1185">Reference proteome</keyword>
<dbReference type="Proteomes" id="UP001597544">
    <property type="component" value="Unassembled WGS sequence"/>
</dbReference>
<dbReference type="PANTHER" id="PTHR12526">
    <property type="entry name" value="GLYCOSYLTRANSFERASE"/>
    <property type="match status" value="1"/>
</dbReference>
<name>A0ABW5INJ2_9BACT</name>
<feature type="domain" description="Glycosyltransferase subfamily 4-like N-terminal" evidence="2">
    <location>
        <begin position="13"/>
        <end position="171"/>
    </location>
</feature>
<dbReference type="InterPro" id="IPR001296">
    <property type="entry name" value="Glyco_trans_1"/>
</dbReference>
<evidence type="ECO:0000259" key="1">
    <source>
        <dbReference type="Pfam" id="PF00534"/>
    </source>
</evidence>